<dbReference type="EMBL" id="CP016537">
    <property type="protein sequence ID" value="ANU13884.1"/>
    <property type="molecule type" value="Genomic_DNA"/>
</dbReference>
<dbReference type="RefSeq" id="WP_008497059.1">
    <property type="nucleotide sequence ID" value="NZ_CP016537.2"/>
</dbReference>
<dbReference type="Proteomes" id="UP000092687">
    <property type="component" value="Chromosome"/>
</dbReference>
<dbReference type="InterPro" id="IPR001279">
    <property type="entry name" value="Metallo-B-lactamas"/>
</dbReference>
<evidence type="ECO:0000259" key="1">
    <source>
        <dbReference type="SMART" id="SM00849"/>
    </source>
</evidence>
<reference evidence="2" key="1">
    <citation type="submission" date="2016-10" db="EMBL/GenBank/DDBJ databases">
        <authorList>
            <person name="de Groot N.N."/>
        </authorList>
    </citation>
    <scope>NUCLEOTIDE SEQUENCE</scope>
    <source>
        <strain evidence="2">DSM 24743</strain>
    </source>
</reference>
<keyword evidence="3" id="KW-1185">Reference proteome</keyword>
<dbReference type="InterPro" id="IPR050855">
    <property type="entry name" value="NDM-1-like"/>
</dbReference>
<dbReference type="STRING" id="1215089.BBI08_08490"/>
<dbReference type="Gene3D" id="3.60.15.10">
    <property type="entry name" value="Ribonuclease Z/Hydroxyacylglutathione hydrolase-like"/>
    <property type="match status" value="1"/>
</dbReference>
<sequence>MRMTKKGPIYQLTFLPKLLPINCYIIDEETELTLVDAALGLNAKQILLSIRVMQKPLTQIIITHAHMDHLGALDAIKSEWPDAVVSISSRDSRLLKGDIHTLPGEPDSPIKGSVPTNINTQPDRLLEEGDRIGSLEVVNTPGHTPGSISLLDTRNRFLIAGDALQTQGGIAVSGTFKALFPFPAFATWNKKTALESAKKIKNLHPQLLAVGHGKMIANPLKAIELAILESEKRNWQ</sequence>
<proteinExistence type="predicted"/>
<dbReference type="SMART" id="SM00849">
    <property type="entry name" value="Lactamase_B"/>
    <property type="match status" value="1"/>
</dbReference>
<dbReference type="PANTHER" id="PTHR42951">
    <property type="entry name" value="METALLO-BETA-LACTAMASE DOMAIN-CONTAINING"/>
    <property type="match status" value="1"/>
</dbReference>
<dbReference type="OrthoDB" id="9802248at2"/>
<dbReference type="InterPro" id="IPR036866">
    <property type="entry name" value="RibonucZ/Hydroxyglut_hydro"/>
</dbReference>
<evidence type="ECO:0000313" key="2">
    <source>
        <dbReference type="EMBL" id="ANU13884.1"/>
    </source>
</evidence>
<dbReference type="CDD" id="cd07721">
    <property type="entry name" value="yflN-like_MBL-fold"/>
    <property type="match status" value="1"/>
</dbReference>
<dbReference type="PANTHER" id="PTHR42951:SF9">
    <property type="entry name" value="METAL-DEPENDENT HYDROLASE"/>
    <property type="match status" value="1"/>
</dbReference>
<gene>
    <name evidence="2" type="ORF">BBI08_08490</name>
</gene>
<organism evidence="2 3">
    <name type="scientific">Planococcus halocryophilus</name>
    <dbReference type="NCBI Taxonomy" id="1215089"/>
    <lineage>
        <taxon>Bacteria</taxon>
        <taxon>Bacillati</taxon>
        <taxon>Bacillota</taxon>
        <taxon>Bacilli</taxon>
        <taxon>Bacillales</taxon>
        <taxon>Caryophanaceae</taxon>
        <taxon>Planococcus</taxon>
    </lineage>
</organism>
<accession>A0A1C7DR47</accession>
<dbReference type="SUPFAM" id="SSF56281">
    <property type="entry name" value="Metallo-hydrolase/oxidoreductase"/>
    <property type="match status" value="1"/>
</dbReference>
<protein>
    <recommendedName>
        <fullName evidence="1">Metallo-beta-lactamase domain-containing protein</fullName>
    </recommendedName>
</protein>
<name>A0A1C7DR47_9BACL</name>
<dbReference type="KEGG" id="phc:BBI08_08490"/>
<dbReference type="AlphaFoldDB" id="A0A1C7DR47"/>
<evidence type="ECO:0000313" key="3">
    <source>
        <dbReference type="Proteomes" id="UP000092687"/>
    </source>
</evidence>
<dbReference type="Pfam" id="PF00753">
    <property type="entry name" value="Lactamase_B"/>
    <property type="match status" value="1"/>
</dbReference>
<feature type="domain" description="Metallo-beta-lactamase" evidence="1">
    <location>
        <begin position="20"/>
        <end position="212"/>
    </location>
</feature>